<reference evidence="5" key="2">
    <citation type="journal article" date="2021" name="Genome Biol. Evol.">
        <title>Developing a high-quality reference genome for a parasitic bivalve with doubly uniparental inheritance (Bivalvia: Unionida).</title>
        <authorList>
            <person name="Smith C.H."/>
        </authorList>
    </citation>
    <scope>NUCLEOTIDE SEQUENCE</scope>
    <source>
        <strain evidence="5">CHS0354</strain>
        <tissue evidence="5">Mantle</tissue>
    </source>
</reference>
<keyword evidence="1 2" id="KW-1015">Disulfide bond</keyword>
<dbReference type="InterPro" id="IPR002035">
    <property type="entry name" value="VWF_A"/>
</dbReference>
<evidence type="ECO:0000256" key="1">
    <source>
        <dbReference type="ARBA" id="ARBA00023157"/>
    </source>
</evidence>
<accession>A0AAE0WCT0</accession>
<gene>
    <name evidence="5" type="ORF">CHS0354_022237</name>
</gene>
<evidence type="ECO:0000259" key="3">
    <source>
        <dbReference type="PROSITE" id="PS50026"/>
    </source>
</evidence>
<dbReference type="Proteomes" id="UP001195483">
    <property type="component" value="Unassembled WGS sequence"/>
</dbReference>
<dbReference type="PROSITE" id="PS00022">
    <property type="entry name" value="EGF_1"/>
    <property type="match status" value="1"/>
</dbReference>
<dbReference type="InterPro" id="IPR001881">
    <property type="entry name" value="EGF-like_Ca-bd_dom"/>
</dbReference>
<evidence type="ECO:0000256" key="2">
    <source>
        <dbReference type="PROSITE-ProRule" id="PRU00076"/>
    </source>
</evidence>
<name>A0AAE0WCT0_9BIVA</name>
<feature type="domain" description="EGF-like" evidence="3">
    <location>
        <begin position="10"/>
        <end position="46"/>
    </location>
</feature>
<feature type="domain" description="VWFA" evidence="4">
    <location>
        <begin position="240"/>
        <end position="414"/>
    </location>
</feature>
<keyword evidence="6" id="KW-1185">Reference proteome</keyword>
<dbReference type="SMART" id="SM00327">
    <property type="entry name" value="VWA"/>
    <property type="match status" value="2"/>
</dbReference>
<dbReference type="InterPro" id="IPR036465">
    <property type="entry name" value="vWFA_dom_sf"/>
</dbReference>
<dbReference type="PANTHER" id="PTHR24020">
    <property type="entry name" value="COLLAGEN ALPHA"/>
    <property type="match status" value="1"/>
</dbReference>
<evidence type="ECO:0000313" key="5">
    <source>
        <dbReference type="EMBL" id="KAK3609479.1"/>
    </source>
</evidence>
<comment type="caution">
    <text evidence="2">Lacks conserved residue(s) required for the propagation of feature annotation.</text>
</comment>
<dbReference type="EMBL" id="JAEAOA010001348">
    <property type="protein sequence ID" value="KAK3609479.1"/>
    <property type="molecule type" value="Genomic_DNA"/>
</dbReference>
<evidence type="ECO:0000313" key="6">
    <source>
        <dbReference type="Proteomes" id="UP001195483"/>
    </source>
</evidence>
<dbReference type="PRINTS" id="PR00453">
    <property type="entry name" value="VWFADOMAIN"/>
</dbReference>
<dbReference type="SUPFAM" id="SSF53300">
    <property type="entry name" value="vWA-like"/>
    <property type="match status" value="2"/>
</dbReference>
<dbReference type="InterPro" id="IPR000742">
    <property type="entry name" value="EGF"/>
</dbReference>
<dbReference type="SMART" id="SM00179">
    <property type="entry name" value="EGF_CA"/>
    <property type="match status" value="1"/>
</dbReference>
<evidence type="ECO:0000259" key="4">
    <source>
        <dbReference type="PROSITE" id="PS50234"/>
    </source>
</evidence>
<dbReference type="PROSITE" id="PS50234">
    <property type="entry name" value="VWFA"/>
    <property type="match status" value="2"/>
</dbReference>
<reference evidence="5" key="1">
    <citation type="journal article" date="2021" name="Genome Biol. Evol.">
        <title>A High-Quality Reference Genome for a Parasitic Bivalve with Doubly Uniparental Inheritance (Bivalvia: Unionida).</title>
        <authorList>
            <person name="Smith C.H."/>
        </authorList>
    </citation>
    <scope>NUCLEOTIDE SEQUENCE</scope>
    <source>
        <strain evidence="5">CHS0354</strain>
    </source>
</reference>
<dbReference type="PROSITE" id="PS50026">
    <property type="entry name" value="EGF_3"/>
    <property type="match status" value="1"/>
</dbReference>
<dbReference type="InterPro" id="IPR050525">
    <property type="entry name" value="ECM_Assembly_Org"/>
</dbReference>
<dbReference type="Pfam" id="PF00008">
    <property type="entry name" value="EGF"/>
    <property type="match status" value="1"/>
</dbReference>
<dbReference type="InterPro" id="IPR000152">
    <property type="entry name" value="EGF-type_Asp/Asn_hydroxyl_site"/>
</dbReference>
<dbReference type="PANTHER" id="PTHR24020:SF20">
    <property type="entry name" value="PH DOMAIN-CONTAINING PROTEIN"/>
    <property type="match status" value="1"/>
</dbReference>
<dbReference type="Gene3D" id="2.10.25.10">
    <property type="entry name" value="Laminin"/>
    <property type="match status" value="1"/>
</dbReference>
<feature type="domain" description="VWFA" evidence="4">
    <location>
        <begin position="56"/>
        <end position="226"/>
    </location>
</feature>
<dbReference type="SUPFAM" id="SSF57196">
    <property type="entry name" value="EGF/Laminin"/>
    <property type="match status" value="1"/>
</dbReference>
<dbReference type="PROSITE" id="PS00010">
    <property type="entry name" value="ASX_HYDROXYL"/>
    <property type="match status" value="1"/>
</dbReference>
<dbReference type="FunFam" id="2.10.25.10:FF:000125">
    <property type="entry name" value="Neurogenic locus notch protein-like"/>
    <property type="match status" value="1"/>
</dbReference>
<dbReference type="SMART" id="SM00181">
    <property type="entry name" value="EGF"/>
    <property type="match status" value="1"/>
</dbReference>
<dbReference type="GO" id="GO:0005509">
    <property type="term" value="F:calcium ion binding"/>
    <property type="evidence" value="ECO:0007669"/>
    <property type="project" value="InterPro"/>
</dbReference>
<comment type="caution">
    <text evidence="5">The sequence shown here is derived from an EMBL/GenBank/DDBJ whole genome shotgun (WGS) entry which is preliminary data.</text>
</comment>
<dbReference type="Gene3D" id="3.40.50.410">
    <property type="entry name" value="von Willebrand factor, type A domain"/>
    <property type="match status" value="2"/>
</dbReference>
<dbReference type="AlphaFoldDB" id="A0AAE0WCT0"/>
<feature type="disulfide bond" evidence="2">
    <location>
        <begin position="36"/>
        <end position="45"/>
    </location>
</feature>
<dbReference type="CDD" id="cd00054">
    <property type="entry name" value="EGF_CA"/>
    <property type="match status" value="1"/>
</dbReference>
<proteinExistence type="predicted"/>
<organism evidence="5 6">
    <name type="scientific">Potamilus streckersoni</name>
    <dbReference type="NCBI Taxonomy" id="2493646"/>
    <lineage>
        <taxon>Eukaryota</taxon>
        <taxon>Metazoa</taxon>
        <taxon>Spiralia</taxon>
        <taxon>Lophotrochozoa</taxon>
        <taxon>Mollusca</taxon>
        <taxon>Bivalvia</taxon>
        <taxon>Autobranchia</taxon>
        <taxon>Heteroconchia</taxon>
        <taxon>Palaeoheterodonta</taxon>
        <taxon>Unionida</taxon>
        <taxon>Unionoidea</taxon>
        <taxon>Unionidae</taxon>
        <taxon>Ambleminae</taxon>
        <taxon>Lampsilini</taxon>
        <taxon>Potamilus</taxon>
    </lineage>
</organism>
<dbReference type="Pfam" id="PF00092">
    <property type="entry name" value="VWA"/>
    <property type="match status" value="2"/>
</dbReference>
<sequence length="425" mass="47355">MSERRDVSQHIDECQLSPCQQGASCSNTFGDYNCHCPNRYTGKDCTLDKCRMAKADVVFLVDSSQSQGPEHFKTQLDFLGEFVKSVYVGPDYVQIALITFSFVAKVEFDLIRYSKQSFLLNALQNIKYNAGSTNTASALKVARENVFLRSRPGVRKLTILLTDGMSSNKLDTMYQSALLRNSNVTIVGIGIGSEILHDELLKITADPNNVFTVSTFDGLYSILSNIRLLSCDVCSEKATDLLYLLDTSGRHSLSQFHGAIEALQSITSFIEIGINKVRVSLVIYASEPKLIFDFRTFTSANQIHQKIQVIDRDPKSVANLTKALQYVSQNGFTTSSGARNDTRQVIVLLTNGKNIDTDSMNKVNVLKRSGKSIVTITYGKDIARETLLNISSEPYMFFHLGEELFTDVSVLSTMKNLFEFNMCSL</sequence>
<dbReference type="CDD" id="cd01450">
    <property type="entry name" value="vWFA_subfamily_ECM"/>
    <property type="match status" value="1"/>
</dbReference>
<reference evidence="5" key="3">
    <citation type="submission" date="2023-05" db="EMBL/GenBank/DDBJ databases">
        <authorList>
            <person name="Smith C.H."/>
        </authorList>
    </citation>
    <scope>NUCLEOTIDE SEQUENCE</scope>
    <source>
        <strain evidence="5">CHS0354</strain>
        <tissue evidence="5">Mantle</tissue>
    </source>
</reference>
<protein>
    <submittedName>
        <fullName evidence="5">Uncharacterized protein</fullName>
    </submittedName>
</protein>
<keyword evidence="2" id="KW-0245">EGF-like domain</keyword>